<reference evidence="7" key="1">
    <citation type="submission" date="2020-10" db="EMBL/GenBank/DDBJ databases">
        <authorList>
            <person name="Gilroy R."/>
        </authorList>
    </citation>
    <scope>NUCLEOTIDE SEQUENCE</scope>
    <source>
        <strain evidence="7">ChiBcec16-1751</strain>
    </source>
</reference>
<feature type="transmembrane region" description="Helical" evidence="6">
    <location>
        <begin position="375"/>
        <end position="394"/>
    </location>
</feature>
<evidence type="ECO:0000256" key="2">
    <source>
        <dbReference type="ARBA" id="ARBA00022448"/>
    </source>
</evidence>
<accession>A0A9D1F8Q4</accession>
<dbReference type="InterPro" id="IPR047218">
    <property type="entry name" value="YocR/YhdH-like"/>
</dbReference>
<feature type="transmembrane region" description="Helical" evidence="6">
    <location>
        <begin position="415"/>
        <end position="441"/>
    </location>
</feature>
<dbReference type="EMBL" id="DVJJ01000066">
    <property type="protein sequence ID" value="HIS64542.1"/>
    <property type="molecule type" value="Genomic_DNA"/>
</dbReference>
<feature type="transmembrane region" description="Helical" evidence="6">
    <location>
        <begin position="39"/>
        <end position="62"/>
    </location>
</feature>
<feature type="transmembrane region" description="Helical" evidence="6">
    <location>
        <begin position="305"/>
        <end position="328"/>
    </location>
</feature>
<evidence type="ECO:0000256" key="4">
    <source>
        <dbReference type="ARBA" id="ARBA00022989"/>
    </source>
</evidence>
<dbReference type="SUPFAM" id="SSF161070">
    <property type="entry name" value="SNF-like"/>
    <property type="match status" value="1"/>
</dbReference>
<gene>
    <name evidence="7" type="ORF">IAA83_04115</name>
</gene>
<reference evidence="7" key="2">
    <citation type="journal article" date="2021" name="PeerJ">
        <title>Extensive microbial diversity within the chicken gut microbiome revealed by metagenomics and culture.</title>
        <authorList>
            <person name="Gilroy R."/>
            <person name="Ravi A."/>
            <person name="Getino M."/>
            <person name="Pursley I."/>
            <person name="Horton D.L."/>
            <person name="Alikhan N.F."/>
            <person name="Baker D."/>
            <person name="Gharbi K."/>
            <person name="Hall N."/>
            <person name="Watson M."/>
            <person name="Adriaenssens E.M."/>
            <person name="Foster-Nyarko E."/>
            <person name="Jarju S."/>
            <person name="Secka A."/>
            <person name="Antonio M."/>
            <person name="Oren A."/>
            <person name="Chaudhuri R.R."/>
            <person name="La Ragione R."/>
            <person name="Hildebrand F."/>
            <person name="Pallen M.J."/>
        </authorList>
    </citation>
    <scope>NUCLEOTIDE SEQUENCE</scope>
    <source>
        <strain evidence="7">ChiBcec16-1751</strain>
    </source>
</reference>
<organism evidence="7 8">
    <name type="scientific">Candidatus Avoscillospira avistercoris</name>
    <dbReference type="NCBI Taxonomy" id="2840707"/>
    <lineage>
        <taxon>Bacteria</taxon>
        <taxon>Bacillati</taxon>
        <taxon>Bacillota</taxon>
        <taxon>Clostridia</taxon>
        <taxon>Eubacteriales</taxon>
        <taxon>Oscillospiraceae</taxon>
        <taxon>Oscillospiraceae incertae sedis</taxon>
        <taxon>Candidatus Avoscillospira</taxon>
    </lineage>
</organism>
<evidence type="ECO:0000256" key="6">
    <source>
        <dbReference type="SAM" id="Phobius"/>
    </source>
</evidence>
<dbReference type="InterPro" id="IPR000175">
    <property type="entry name" value="Na/ntran_symport"/>
</dbReference>
<feature type="transmembrane region" description="Helical" evidence="6">
    <location>
        <begin position="95"/>
        <end position="123"/>
    </location>
</feature>
<dbReference type="PANTHER" id="PTHR42948">
    <property type="entry name" value="TRANSPORTER"/>
    <property type="match status" value="1"/>
</dbReference>
<sequence length="442" mass="46746">MAHSKKRDAWGSKWGFILACIGSAVGMGNIWLFPARLSAYGGATFLIPYLIFVVIIGSTGVIGEMAFGRAARSGPIDAFGLATKQRFGSEKPGKLLGLLPVLGSLALAIGYSVVVGWIFSYLFSALTGSFSGMATVEDYTAFFNGAAASNGLWQLVGLALTMVILALGVGRGIEKANKIMMPLFYVLFIGLAVYIFTRPGAAAAYRYIFVLDPKGLADPLVWVYALGQAFFSLSVAGNGTLIYGSYLSRDANIPSDAKAVAFFDTCAAMLAALVIIPAMAVTGRNLSEGGPGLLFIYLPNVLREIPGGTVLLVLFFLAVVFAAMTSLINLFESPIATLQELFRLGRPAAVAVVGVVGAVVSLLIAPIVSPWMDVCSIYICPLGALLAGVCFFWLCRKEYVLEQVNLARSKPLGSWFYPLAKYGFCGVTLLVLVLGIALGGIG</sequence>
<dbReference type="PANTHER" id="PTHR42948:SF1">
    <property type="entry name" value="TRANSPORTER"/>
    <property type="match status" value="1"/>
</dbReference>
<name>A0A9D1F8Q4_9FIRM</name>
<dbReference type="CDD" id="cd10336">
    <property type="entry name" value="SLC6sbd_Tyt1-Like"/>
    <property type="match status" value="1"/>
</dbReference>
<dbReference type="NCBIfam" id="NF037979">
    <property type="entry name" value="Na_transp"/>
    <property type="match status" value="1"/>
</dbReference>
<feature type="transmembrane region" description="Helical" evidence="6">
    <location>
        <begin position="259"/>
        <end position="280"/>
    </location>
</feature>
<evidence type="ECO:0000313" key="7">
    <source>
        <dbReference type="EMBL" id="HIS64542.1"/>
    </source>
</evidence>
<dbReference type="PRINTS" id="PR00176">
    <property type="entry name" value="NANEUSMPORT"/>
</dbReference>
<keyword evidence="2" id="KW-0813">Transport</keyword>
<dbReference type="AlphaFoldDB" id="A0A9D1F8Q4"/>
<dbReference type="InterPro" id="IPR037272">
    <property type="entry name" value="SNS_sf"/>
</dbReference>
<dbReference type="Pfam" id="PF00209">
    <property type="entry name" value="SNF"/>
    <property type="match status" value="2"/>
</dbReference>
<comment type="subcellular location">
    <subcellularLocation>
        <location evidence="1">Membrane</location>
        <topology evidence="1">Multi-pass membrane protein</topology>
    </subcellularLocation>
</comment>
<dbReference type="Proteomes" id="UP000886741">
    <property type="component" value="Unassembled WGS sequence"/>
</dbReference>
<evidence type="ECO:0000256" key="5">
    <source>
        <dbReference type="ARBA" id="ARBA00023136"/>
    </source>
</evidence>
<feature type="transmembrane region" description="Helical" evidence="6">
    <location>
        <begin position="182"/>
        <end position="201"/>
    </location>
</feature>
<protein>
    <submittedName>
        <fullName evidence="7">Sodium-dependent transporter</fullName>
    </submittedName>
</protein>
<evidence type="ECO:0000256" key="3">
    <source>
        <dbReference type="ARBA" id="ARBA00022692"/>
    </source>
</evidence>
<dbReference type="GO" id="GO:0016020">
    <property type="term" value="C:membrane"/>
    <property type="evidence" value="ECO:0007669"/>
    <property type="project" value="UniProtKB-SubCell"/>
</dbReference>
<keyword evidence="4 6" id="KW-1133">Transmembrane helix</keyword>
<proteinExistence type="predicted"/>
<keyword evidence="5 6" id="KW-0472">Membrane</keyword>
<comment type="caution">
    <text evidence="7">The sequence shown here is derived from an EMBL/GenBank/DDBJ whole genome shotgun (WGS) entry which is preliminary data.</text>
</comment>
<feature type="transmembrane region" description="Helical" evidence="6">
    <location>
        <begin position="221"/>
        <end position="247"/>
    </location>
</feature>
<feature type="transmembrane region" description="Helical" evidence="6">
    <location>
        <begin position="152"/>
        <end position="170"/>
    </location>
</feature>
<feature type="transmembrane region" description="Helical" evidence="6">
    <location>
        <begin position="348"/>
        <end position="369"/>
    </location>
</feature>
<keyword evidence="3 6" id="KW-0812">Transmembrane</keyword>
<feature type="transmembrane region" description="Helical" evidence="6">
    <location>
        <begin position="12"/>
        <end position="33"/>
    </location>
</feature>
<dbReference type="PROSITE" id="PS50267">
    <property type="entry name" value="NA_NEUROTRAN_SYMP_3"/>
    <property type="match status" value="1"/>
</dbReference>
<evidence type="ECO:0000313" key="8">
    <source>
        <dbReference type="Proteomes" id="UP000886741"/>
    </source>
</evidence>
<evidence type="ECO:0000256" key="1">
    <source>
        <dbReference type="ARBA" id="ARBA00004141"/>
    </source>
</evidence>